<comment type="caution">
    <text evidence="1">The sequence shown here is derived from an EMBL/GenBank/DDBJ whole genome shotgun (WGS) entry which is preliminary data.</text>
</comment>
<dbReference type="Proteomes" id="UP000002748">
    <property type="component" value="Unassembled WGS sequence"/>
</dbReference>
<dbReference type="VEuPathDB" id="FungiDB:A1Q1_00614"/>
<reference evidence="1 2" key="1">
    <citation type="journal article" date="2012" name="Eukaryot. Cell">
        <title>Draft genome sequence of CBS 2479, the standard type strain of Trichosporon asahii.</title>
        <authorList>
            <person name="Yang R.Y."/>
            <person name="Li H.T."/>
            <person name="Zhu H."/>
            <person name="Zhou G.P."/>
            <person name="Wang M."/>
            <person name="Wang L."/>
        </authorList>
    </citation>
    <scope>NUCLEOTIDE SEQUENCE [LARGE SCALE GENOMIC DNA]</scope>
    <source>
        <strain evidence="2">ATCC 90039 / CBS 2479 / JCM 2466 / KCTC 7840 / NCYC 2677 / UAMH 7654</strain>
    </source>
</reference>
<organism evidence="1 2">
    <name type="scientific">Trichosporon asahii var. asahii (strain ATCC 90039 / CBS 2479 / JCM 2466 / KCTC 7840 / NBRC 103889/ NCYC 2677 / UAMH 7654)</name>
    <name type="common">Yeast</name>
    <dbReference type="NCBI Taxonomy" id="1186058"/>
    <lineage>
        <taxon>Eukaryota</taxon>
        <taxon>Fungi</taxon>
        <taxon>Dikarya</taxon>
        <taxon>Basidiomycota</taxon>
        <taxon>Agaricomycotina</taxon>
        <taxon>Tremellomycetes</taxon>
        <taxon>Trichosporonales</taxon>
        <taxon>Trichosporonaceae</taxon>
        <taxon>Trichosporon</taxon>
    </lineage>
</organism>
<dbReference type="KEGG" id="tasa:A1Q1_00614"/>
<dbReference type="AlphaFoldDB" id="J6F4G7"/>
<protein>
    <submittedName>
        <fullName evidence="1">Uncharacterized protein</fullName>
    </submittedName>
</protein>
<accession>J6F4G7</accession>
<gene>
    <name evidence="1" type="ORF">A1Q1_00614</name>
</gene>
<sequence>MWYNCTFPTNATLNDECCPSGNATSALDGRSSACLLGIGNATAFNQCLAEQGNVTDVKCYVQDYTNTRSEIPSAAPGMKPSLGWLPLACVALLLLGGVSGQLEQDPVCTSFVPDDQSKWHLDTEMPNLVIGNGEFCSRISRSPCLISMSQKRFYFKPLWVAESGMPVTGDYKSLNMPPDQGFAERVWVPIIPDEFPFSQGHLGLLMVKTAGAVIPGTYHDCQNGTELRGNVSVPAARGMYYFATIQDGVSETGPTYNLSLSSQHED</sequence>
<dbReference type="EMBL" id="ALBS01000126">
    <property type="protein sequence ID" value="EJT50147.1"/>
    <property type="molecule type" value="Genomic_DNA"/>
</dbReference>
<proteinExistence type="predicted"/>
<evidence type="ECO:0000313" key="2">
    <source>
        <dbReference type="Proteomes" id="UP000002748"/>
    </source>
</evidence>
<name>J6F4G7_TRIAS</name>
<dbReference type="RefSeq" id="XP_014181404.1">
    <property type="nucleotide sequence ID" value="XM_014325929.1"/>
</dbReference>
<dbReference type="HOGENOM" id="CLU_1027399_0_0_1"/>
<dbReference type="GeneID" id="25984128"/>
<evidence type="ECO:0000313" key="1">
    <source>
        <dbReference type="EMBL" id="EJT50147.1"/>
    </source>
</evidence>